<keyword evidence="8 13" id="KW-0808">Transferase</keyword>
<comment type="cofactor">
    <cofactor evidence="1 13">
        <name>Mg(2+)</name>
        <dbReference type="ChEBI" id="CHEBI:18420"/>
    </cofactor>
</comment>
<dbReference type="SUPFAM" id="SSF63867">
    <property type="entry name" value="MoeA C-terminal domain-like"/>
    <property type="match status" value="1"/>
</dbReference>
<dbReference type="OrthoDB" id="9804758at2"/>
<dbReference type="InterPro" id="IPR036135">
    <property type="entry name" value="MoeA_linker/N_sf"/>
</dbReference>
<evidence type="ECO:0000313" key="16">
    <source>
        <dbReference type="Proteomes" id="UP000297900"/>
    </source>
</evidence>
<dbReference type="InterPro" id="IPR005111">
    <property type="entry name" value="MoeA_C_domain_IV"/>
</dbReference>
<evidence type="ECO:0000256" key="5">
    <source>
        <dbReference type="ARBA" id="ARBA00013269"/>
    </source>
</evidence>
<dbReference type="FunFam" id="3.40.980.10:FF:000004">
    <property type="entry name" value="Molybdopterin molybdenumtransferase"/>
    <property type="match status" value="1"/>
</dbReference>
<evidence type="ECO:0000256" key="3">
    <source>
        <dbReference type="ARBA" id="ARBA00005046"/>
    </source>
</evidence>
<dbReference type="InterPro" id="IPR036425">
    <property type="entry name" value="MoaB/Mog-like_dom_sf"/>
</dbReference>
<dbReference type="UniPathway" id="UPA00344"/>
<dbReference type="Gene3D" id="3.90.105.10">
    <property type="entry name" value="Molybdopterin biosynthesis moea protein, domain 2"/>
    <property type="match status" value="1"/>
</dbReference>
<comment type="function">
    <text evidence="2 13">Catalyzes the insertion of molybdate into adenylated molybdopterin with the concomitant release of AMP.</text>
</comment>
<dbReference type="InterPro" id="IPR005110">
    <property type="entry name" value="MoeA_linker/N"/>
</dbReference>
<protein>
    <recommendedName>
        <fullName evidence="6 13">Molybdopterin molybdenumtransferase</fullName>
        <ecNumber evidence="5 13">2.10.1.1</ecNumber>
    </recommendedName>
</protein>
<name>A0A4Y8MBM8_9BACL</name>
<dbReference type="NCBIfam" id="TIGR00177">
    <property type="entry name" value="molyb_syn"/>
    <property type="match status" value="1"/>
</dbReference>
<dbReference type="InterPro" id="IPR001453">
    <property type="entry name" value="MoaB/Mog_dom"/>
</dbReference>
<reference evidence="15 16" key="1">
    <citation type="submission" date="2019-03" db="EMBL/GenBank/DDBJ databases">
        <title>Cohnella endophytica sp. nov., a novel endophytic bacterium isolated from bark of Sonneratia apetala.</title>
        <authorList>
            <person name="Tuo L."/>
        </authorList>
    </citation>
    <scope>NUCLEOTIDE SEQUENCE [LARGE SCALE GENOMIC DNA]</scope>
    <source>
        <strain evidence="15 16">CCTCC AB 208254</strain>
    </source>
</reference>
<dbReference type="Gene3D" id="3.40.980.10">
    <property type="entry name" value="MoaB/Mog-like domain"/>
    <property type="match status" value="1"/>
</dbReference>
<organism evidence="15 16">
    <name type="scientific">Cohnella luojiensis</name>
    <dbReference type="NCBI Taxonomy" id="652876"/>
    <lineage>
        <taxon>Bacteria</taxon>
        <taxon>Bacillati</taxon>
        <taxon>Bacillota</taxon>
        <taxon>Bacilli</taxon>
        <taxon>Bacillales</taxon>
        <taxon>Paenibacillaceae</taxon>
        <taxon>Cohnella</taxon>
    </lineage>
</organism>
<proteinExistence type="inferred from homology"/>
<sequence>MQPLDRTDRFRRTALQPEEALKLILERVSSLSTECVPLAEAWGRRLGEALVSPHPFPPFRRSGMDGYAVLASDLLQAAPDTPVTLAVVESVPSGVEPKLPVESGQATRIMTGGMVPEGADAVVMLEMTATETRDGQLFVQIGKSVKSGLNIADVGCEIKEGAMLLPPGHLIGSGESALLASCGYAQVSVIRRPRVAILSTGSELLEVDQPLAPAKIRNSNAPMLAAMVRECGAEPIMLGKVPDDANAAQTLVRQGLHDCDLLLTSGGVSVGDYDVMVDVLAAPDVELLFNKIAMRPGSPTTAAILNHKLIVALSGNPGACFVGFHLFVVPALKAMQLEAQPAMLSFQAYLGTEFPKINAYRRYIRARTELREGTVWVTPTGDDKSSLMTTIIGADCLIEIPPLKKSLEMGQMVTAWKL</sequence>
<dbReference type="CDD" id="cd00887">
    <property type="entry name" value="MoeA"/>
    <property type="match status" value="1"/>
</dbReference>
<keyword evidence="7 13" id="KW-0500">Molybdenum</keyword>
<evidence type="ECO:0000256" key="12">
    <source>
        <dbReference type="ARBA" id="ARBA00047317"/>
    </source>
</evidence>
<dbReference type="PANTHER" id="PTHR10192">
    <property type="entry name" value="MOLYBDOPTERIN BIOSYNTHESIS PROTEIN"/>
    <property type="match status" value="1"/>
</dbReference>
<dbReference type="InterPro" id="IPR038987">
    <property type="entry name" value="MoeA-like"/>
</dbReference>
<dbReference type="Proteomes" id="UP000297900">
    <property type="component" value="Unassembled WGS sequence"/>
</dbReference>
<keyword evidence="11 13" id="KW-0501">Molybdenum cofactor biosynthesis</keyword>
<keyword evidence="9 13" id="KW-0479">Metal-binding</keyword>
<gene>
    <name evidence="15" type="ORF">E2980_00355</name>
</gene>
<dbReference type="AlphaFoldDB" id="A0A4Y8MBM8"/>
<evidence type="ECO:0000256" key="8">
    <source>
        <dbReference type="ARBA" id="ARBA00022679"/>
    </source>
</evidence>
<dbReference type="Gene3D" id="2.40.340.10">
    <property type="entry name" value="MoeA, C-terminal, domain IV"/>
    <property type="match status" value="1"/>
</dbReference>
<evidence type="ECO:0000256" key="4">
    <source>
        <dbReference type="ARBA" id="ARBA00010763"/>
    </source>
</evidence>
<evidence type="ECO:0000256" key="13">
    <source>
        <dbReference type="RuleBase" id="RU365090"/>
    </source>
</evidence>
<evidence type="ECO:0000256" key="1">
    <source>
        <dbReference type="ARBA" id="ARBA00001946"/>
    </source>
</evidence>
<dbReference type="InterPro" id="IPR036688">
    <property type="entry name" value="MoeA_C_domain_IV_sf"/>
</dbReference>
<comment type="pathway">
    <text evidence="3 13">Cofactor biosynthesis; molybdopterin biosynthesis.</text>
</comment>
<dbReference type="Pfam" id="PF03453">
    <property type="entry name" value="MoeA_N"/>
    <property type="match status" value="1"/>
</dbReference>
<evidence type="ECO:0000256" key="10">
    <source>
        <dbReference type="ARBA" id="ARBA00022842"/>
    </source>
</evidence>
<dbReference type="FunFam" id="2.170.190.11:FF:000001">
    <property type="entry name" value="Molybdopterin molybdenumtransferase"/>
    <property type="match status" value="1"/>
</dbReference>
<dbReference type="PANTHER" id="PTHR10192:SF5">
    <property type="entry name" value="GEPHYRIN"/>
    <property type="match status" value="1"/>
</dbReference>
<dbReference type="SUPFAM" id="SSF53218">
    <property type="entry name" value="Molybdenum cofactor biosynthesis proteins"/>
    <property type="match status" value="1"/>
</dbReference>
<dbReference type="GO" id="GO:0006777">
    <property type="term" value="P:Mo-molybdopterin cofactor biosynthetic process"/>
    <property type="evidence" value="ECO:0007669"/>
    <property type="project" value="UniProtKB-UniRule"/>
</dbReference>
<dbReference type="Gene3D" id="2.170.190.11">
    <property type="entry name" value="Molybdopterin biosynthesis moea protein, domain 3"/>
    <property type="match status" value="1"/>
</dbReference>
<dbReference type="GO" id="GO:0005829">
    <property type="term" value="C:cytosol"/>
    <property type="evidence" value="ECO:0007669"/>
    <property type="project" value="TreeGrafter"/>
</dbReference>
<evidence type="ECO:0000313" key="15">
    <source>
        <dbReference type="EMBL" id="TFE31573.1"/>
    </source>
</evidence>
<dbReference type="EC" id="2.10.1.1" evidence="5 13"/>
<dbReference type="GO" id="GO:0061599">
    <property type="term" value="F:molybdopterin molybdotransferase activity"/>
    <property type="evidence" value="ECO:0007669"/>
    <property type="project" value="UniProtKB-UniRule"/>
</dbReference>
<dbReference type="GO" id="GO:0046872">
    <property type="term" value="F:metal ion binding"/>
    <property type="evidence" value="ECO:0007669"/>
    <property type="project" value="UniProtKB-UniRule"/>
</dbReference>
<evidence type="ECO:0000256" key="2">
    <source>
        <dbReference type="ARBA" id="ARBA00002901"/>
    </source>
</evidence>
<dbReference type="Pfam" id="PF03454">
    <property type="entry name" value="MoeA_C"/>
    <property type="match status" value="1"/>
</dbReference>
<evidence type="ECO:0000256" key="7">
    <source>
        <dbReference type="ARBA" id="ARBA00022505"/>
    </source>
</evidence>
<accession>A0A4Y8MBM8</accession>
<evidence type="ECO:0000256" key="11">
    <source>
        <dbReference type="ARBA" id="ARBA00023150"/>
    </source>
</evidence>
<dbReference type="EMBL" id="SOMN01000001">
    <property type="protein sequence ID" value="TFE31573.1"/>
    <property type="molecule type" value="Genomic_DNA"/>
</dbReference>
<comment type="similarity">
    <text evidence="4 13">Belongs to the MoeA family.</text>
</comment>
<dbReference type="SMART" id="SM00852">
    <property type="entry name" value="MoCF_biosynth"/>
    <property type="match status" value="1"/>
</dbReference>
<dbReference type="Pfam" id="PF00994">
    <property type="entry name" value="MoCF_biosynth"/>
    <property type="match status" value="1"/>
</dbReference>
<feature type="domain" description="MoaB/Mog" evidence="14">
    <location>
        <begin position="196"/>
        <end position="334"/>
    </location>
</feature>
<comment type="caution">
    <text evidence="15">The sequence shown here is derived from an EMBL/GenBank/DDBJ whole genome shotgun (WGS) entry which is preliminary data.</text>
</comment>
<evidence type="ECO:0000256" key="6">
    <source>
        <dbReference type="ARBA" id="ARBA00021108"/>
    </source>
</evidence>
<dbReference type="RefSeq" id="WP_135150146.1">
    <property type="nucleotide sequence ID" value="NZ_SOMN01000001.1"/>
</dbReference>
<keyword evidence="10 13" id="KW-0460">Magnesium</keyword>
<evidence type="ECO:0000259" key="14">
    <source>
        <dbReference type="SMART" id="SM00852"/>
    </source>
</evidence>
<evidence type="ECO:0000256" key="9">
    <source>
        <dbReference type="ARBA" id="ARBA00022723"/>
    </source>
</evidence>
<dbReference type="NCBIfam" id="NF045515">
    <property type="entry name" value="Glp_gephyrin"/>
    <property type="match status" value="1"/>
</dbReference>
<dbReference type="SUPFAM" id="SSF63882">
    <property type="entry name" value="MoeA N-terminal region -like"/>
    <property type="match status" value="1"/>
</dbReference>
<keyword evidence="16" id="KW-1185">Reference proteome</keyword>
<comment type="catalytic activity">
    <reaction evidence="12">
        <text>adenylyl-molybdopterin + molybdate = Mo-molybdopterin + AMP + H(+)</text>
        <dbReference type="Rhea" id="RHEA:35047"/>
        <dbReference type="ChEBI" id="CHEBI:15378"/>
        <dbReference type="ChEBI" id="CHEBI:36264"/>
        <dbReference type="ChEBI" id="CHEBI:62727"/>
        <dbReference type="ChEBI" id="CHEBI:71302"/>
        <dbReference type="ChEBI" id="CHEBI:456215"/>
        <dbReference type="EC" id="2.10.1.1"/>
    </reaction>
</comment>